<keyword evidence="3" id="KW-1185">Reference proteome</keyword>
<reference evidence="2" key="1">
    <citation type="submission" date="2023-03" db="EMBL/GenBank/DDBJ databases">
        <title>Chromosome-scale reference genome and RAD-based genetic map of yellow starthistle (Centaurea solstitialis) reveal putative structural variation and QTLs associated with invader traits.</title>
        <authorList>
            <person name="Reatini B."/>
            <person name="Cang F.A."/>
            <person name="Jiang Q."/>
            <person name="Mckibben M.T.W."/>
            <person name="Barker M.S."/>
            <person name="Rieseberg L.H."/>
            <person name="Dlugosch K.M."/>
        </authorList>
    </citation>
    <scope>NUCLEOTIDE SEQUENCE</scope>
    <source>
        <strain evidence="2">CAN-66</strain>
        <tissue evidence="2">Leaf</tissue>
    </source>
</reference>
<dbReference type="Proteomes" id="UP001172457">
    <property type="component" value="Chromosome 4"/>
</dbReference>
<sequence length="89" mass="10489">MSKTHSSTVHQHHHHDSFKKKLKEMPHKLLDTPPYSDMYFMGHGFQRISRGPQVTNYYDGNPRSGIMQNEDVDTEAANFIKLRHKFFET</sequence>
<protein>
    <submittedName>
        <fullName evidence="2">Uncharacterized protein</fullName>
    </submittedName>
</protein>
<comment type="caution">
    <text evidence="2">The sequence shown here is derived from an EMBL/GenBank/DDBJ whole genome shotgun (WGS) entry which is preliminary data.</text>
</comment>
<organism evidence="2 3">
    <name type="scientific">Centaurea solstitialis</name>
    <name type="common">yellow star-thistle</name>
    <dbReference type="NCBI Taxonomy" id="347529"/>
    <lineage>
        <taxon>Eukaryota</taxon>
        <taxon>Viridiplantae</taxon>
        <taxon>Streptophyta</taxon>
        <taxon>Embryophyta</taxon>
        <taxon>Tracheophyta</taxon>
        <taxon>Spermatophyta</taxon>
        <taxon>Magnoliopsida</taxon>
        <taxon>eudicotyledons</taxon>
        <taxon>Gunneridae</taxon>
        <taxon>Pentapetalae</taxon>
        <taxon>asterids</taxon>
        <taxon>campanulids</taxon>
        <taxon>Asterales</taxon>
        <taxon>Asteraceae</taxon>
        <taxon>Carduoideae</taxon>
        <taxon>Cardueae</taxon>
        <taxon>Centaureinae</taxon>
        <taxon>Centaurea</taxon>
    </lineage>
</organism>
<accession>A0AA38TI20</accession>
<evidence type="ECO:0000313" key="2">
    <source>
        <dbReference type="EMBL" id="KAJ9554386.1"/>
    </source>
</evidence>
<feature type="compositionally biased region" description="Basic residues" evidence="1">
    <location>
        <begin position="10"/>
        <end position="22"/>
    </location>
</feature>
<feature type="region of interest" description="Disordered" evidence="1">
    <location>
        <begin position="1"/>
        <end position="26"/>
    </location>
</feature>
<evidence type="ECO:0000256" key="1">
    <source>
        <dbReference type="SAM" id="MobiDB-lite"/>
    </source>
</evidence>
<evidence type="ECO:0000313" key="3">
    <source>
        <dbReference type="Proteomes" id="UP001172457"/>
    </source>
</evidence>
<proteinExistence type="predicted"/>
<dbReference type="EMBL" id="JARYMX010000004">
    <property type="protein sequence ID" value="KAJ9554386.1"/>
    <property type="molecule type" value="Genomic_DNA"/>
</dbReference>
<name>A0AA38TI20_9ASTR</name>
<dbReference type="AlphaFoldDB" id="A0AA38TI20"/>
<gene>
    <name evidence="2" type="ORF">OSB04_018431</name>
</gene>